<dbReference type="InterPro" id="IPR014710">
    <property type="entry name" value="RmlC-like_jellyroll"/>
</dbReference>
<feature type="region of interest" description="Disordered" evidence="1">
    <location>
        <begin position="1"/>
        <end position="26"/>
    </location>
</feature>
<organism evidence="3 4">
    <name type="scientific">Prorocentrum cordatum</name>
    <dbReference type="NCBI Taxonomy" id="2364126"/>
    <lineage>
        <taxon>Eukaryota</taxon>
        <taxon>Sar</taxon>
        <taxon>Alveolata</taxon>
        <taxon>Dinophyceae</taxon>
        <taxon>Prorocentrales</taxon>
        <taxon>Prorocentraceae</taxon>
        <taxon>Prorocentrum</taxon>
    </lineage>
</organism>
<proteinExistence type="predicted"/>
<reference evidence="3" key="1">
    <citation type="submission" date="2023-10" db="EMBL/GenBank/DDBJ databases">
        <authorList>
            <person name="Chen Y."/>
            <person name="Shah S."/>
            <person name="Dougan E. K."/>
            <person name="Thang M."/>
            <person name="Chan C."/>
        </authorList>
    </citation>
    <scope>NUCLEOTIDE SEQUENCE [LARGE SCALE GENOMIC DNA]</scope>
</reference>
<protein>
    <recommendedName>
        <fullName evidence="2">Cyclic nucleotide-binding domain-containing protein</fullName>
    </recommendedName>
</protein>
<name>A0ABN9TXL2_9DINO</name>
<keyword evidence="4" id="KW-1185">Reference proteome</keyword>
<gene>
    <name evidence="3" type="ORF">PCOR1329_LOCUS43316</name>
</gene>
<sequence length="281" mass="30221">MTPSSTRPGPFLQRKETNTNAFFVGKDNSRSDTELLTDKKKARPRGKAEQDIIRRAMKEDRVCALLSDEDVESVLETMEYFEFEANDRVVTQGEVGNTFFVVHEGAAAAAARAAHDAAAGATQHVPASGETEVGPSPGTELVFKGVDARRLRALEVEAAVIFQIENSEAAQIAAFTRRWGARTARSTGAFAAGKGRRRNVNALGFRKIIVVAADSWEAVVAVTMCARRHEIVARSTGVVKYQRGPTTNRIAHRWSVSKSGCSIALTAACQLSRTGGCGPAG</sequence>
<dbReference type="Gene3D" id="2.60.120.10">
    <property type="entry name" value="Jelly Rolls"/>
    <property type="match status" value="1"/>
</dbReference>
<dbReference type="SUPFAM" id="SSF51206">
    <property type="entry name" value="cAMP-binding domain-like"/>
    <property type="match status" value="1"/>
</dbReference>
<dbReference type="InterPro" id="IPR000595">
    <property type="entry name" value="cNMP-bd_dom"/>
</dbReference>
<evidence type="ECO:0000256" key="1">
    <source>
        <dbReference type="SAM" id="MobiDB-lite"/>
    </source>
</evidence>
<dbReference type="PROSITE" id="PS00888">
    <property type="entry name" value="CNMP_BINDING_1"/>
    <property type="match status" value="1"/>
</dbReference>
<evidence type="ECO:0000259" key="2">
    <source>
        <dbReference type="PROSITE" id="PS50042"/>
    </source>
</evidence>
<accession>A0ABN9TXL2</accession>
<evidence type="ECO:0000313" key="3">
    <source>
        <dbReference type="EMBL" id="CAK0851060.1"/>
    </source>
</evidence>
<evidence type="ECO:0000313" key="4">
    <source>
        <dbReference type="Proteomes" id="UP001189429"/>
    </source>
</evidence>
<dbReference type="InterPro" id="IPR018488">
    <property type="entry name" value="cNMP-bd_CS"/>
</dbReference>
<comment type="caution">
    <text evidence="3">The sequence shown here is derived from an EMBL/GenBank/DDBJ whole genome shotgun (WGS) entry which is preliminary data.</text>
</comment>
<dbReference type="EMBL" id="CAUYUJ010015205">
    <property type="protein sequence ID" value="CAK0851060.1"/>
    <property type="molecule type" value="Genomic_DNA"/>
</dbReference>
<dbReference type="Proteomes" id="UP001189429">
    <property type="component" value="Unassembled WGS sequence"/>
</dbReference>
<dbReference type="InterPro" id="IPR018490">
    <property type="entry name" value="cNMP-bd_dom_sf"/>
</dbReference>
<feature type="domain" description="Cyclic nucleotide-binding" evidence="2">
    <location>
        <begin position="62"/>
        <end position="105"/>
    </location>
</feature>
<dbReference type="PROSITE" id="PS50042">
    <property type="entry name" value="CNMP_BINDING_3"/>
    <property type="match status" value="1"/>
</dbReference>